<dbReference type="EMBL" id="CP036298">
    <property type="protein sequence ID" value="QDV27276.1"/>
    <property type="molecule type" value="Genomic_DNA"/>
</dbReference>
<sequence>MPTIDWQTGVATLVVLAAAGMAAWRVSNWFRGIGAERGCGSCPSNTSTTPGAPKVTPLVQIDLQSKSKKVGH</sequence>
<evidence type="ECO:0008006" key="4">
    <source>
        <dbReference type="Google" id="ProtNLM"/>
    </source>
</evidence>
<dbReference type="AlphaFoldDB" id="A0A518GFA1"/>
<dbReference type="KEGG" id="ahel:Q31a_56640"/>
<dbReference type="Proteomes" id="UP000318017">
    <property type="component" value="Chromosome"/>
</dbReference>
<dbReference type="RefSeq" id="WP_145084435.1">
    <property type="nucleotide sequence ID" value="NZ_CP036298.1"/>
</dbReference>
<keyword evidence="1" id="KW-1133">Transmembrane helix</keyword>
<feature type="transmembrane region" description="Helical" evidence="1">
    <location>
        <begin position="6"/>
        <end position="24"/>
    </location>
</feature>
<keyword evidence="1" id="KW-0812">Transmembrane</keyword>
<keyword evidence="3" id="KW-1185">Reference proteome</keyword>
<evidence type="ECO:0000313" key="2">
    <source>
        <dbReference type="EMBL" id="QDV27276.1"/>
    </source>
</evidence>
<evidence type="ECO:0000256" key="1">
    <source>
        <dbReference type="SAM" id="Phobius"/>
    </source>
</evidence>
<name>A0A518GFA1_9BACT</name>
<reference evidence="2 3" key="1">
    <citation type="submission" date="2019-02" db="EMBL/GenBank/DDBJ databases">
        <title>Deep-cultivation of Planctomycetes and their phenomic and genomic characterization uncovers novel biology.</title>
        <authorList>
            <person name="Wiegand S."/>
            <person name="Jogler M."/>
            <person name="Boedeker C."/>
            <person name="Pinto D."/>
            <person name="Vollmers J."/>
            <person name="Rivas-Marin E."/>
            <person name="Kohn T."/>
            <person name="Peeters S.H."/>
            <person name="Heuer A."/>
            <person name="Rast P."/>
            <person name="Oberbeckmann S."/>
            <person name="Bunk B."/>
            <person name="Jeske O."/>
            <person name="Meyerdierks A."/>
            <person name="Storesund J.E."/>
            <person name="Kallscheuer N."/>
            <person name="Luecker S."/>
            <person name="Lage O.M."/>
            <person name="Pohl T."/>
            <person name="Merkel B.J."/>
            <person name="Hornburger P."/>
            <person name="Mueller R.-W."/>
            <person name="Bruemmer F."/>
            <person name="Labrenz M."/>
            <person name="Spormann A.M."/>
            <person name="Op den Camp H."/>
            <person name="Overmann J."/>
            <person name="Amann R."/>
            <person name="Jetten M.S.M."/>
            <person name="Mascher T."/>
            <person name="Medema M.H."/>
            <person name="Devos D.P."/>
            <person name="Kaster A.-K."/>
            <person name="Ovreas L."/>
            <person name="Rohde M."/>
            <person name="Galperin M.Y."/>
            <person name="Jogler C."/>
        </authorList>
    </citation>
    <scope>NUCLEOTIDE SEQUENCE [LARGE SCALE GENOMIC DNA]</scope>
    <source>
        <strain evidence="2 3">Q31a</strain>
    </source>
</reference>
<keyword evidence="1" id="KW-0472">Membrane</keyword>
<organism evidence="2 3">
    <name type="scientific">Aureliella helgolandensis</name>
    <dbReference type="NCBI Taxonomy" id="2527968"/>
    <lineage>
        <taxon>Bacteria</taxon>
        <taxon>Pseudomonadati</taxon>
        <taxon>Planctomycetota</taxon>
        <taxon>Planctomycetia</taxon>
        <taxon>Pirellulales</taxon>
        <taxon>Pirellulaceae</taxon>
        <taxon>Aureliella</taxon>
    </lineage>
</organism>
<protein>
    <recommendedName>
        <fullName evidence="4">Virus attachment protein p12 family protein</fullName>
    </recommendedName>
</protein>
<accession>A0A518GFA1</accession>
<proteinExistence type="predicted"/>
<gene>
    <name evidence="2" type="ORF">Q31a_56640</name>
</gene>
<evidence type="ECO:0000313" key="3">
    <source>
        <dbReference type="Proteomes" id="UP000318017"/>
    </source>
</evidence>